<evidence type="ECO:0000256" key="5">
    <source>
        <dbReference type="ARBA" id="ARBA00023002"/>
    </source>
</evidence>
<dbReference type="GO" id="GO:0004345">
    <property type="term" value="F:glucose-6-phosphate dehydrogenase activity"/>
    <property type="evidence" value="ECO:0007669"/>
    <property type="project" value="UniProtKB-UniRule"/>
</dbReference>
<feature type="domain" description="Glucose-6-phosphate dehydrogenase NAD-binding" evidence="8">
    <location>
        <begin position="24"/>
        <end position="206"/>
    </location>
</feature>
<organism evidence="10 11">
    <name type="scientific">Tanticharoenia sakaeratensis NBRC 103193</name>
    <dbReference type="NCBI Taxonomy" id="1231623"/>
    <lineage>
        <taxon>Bacteria</taxon>
        <taxon>Pseudomonadati</taxon>
        <taxon>Pseudomonadota</taxon>
        <taxon>Alphaproteobacteria</taxon>
        <taxon>Acetobacterales</taxon>
        <taxon>Acetobacteraceae</taxon>
        <taxon>Tanticharoenia</taxon>
    </lineage>
</organism>
<reference evidence="10 11" key="1">
    <citation type="submission" date="2012-10" db="EMBL/GenBank/DDBJ databases">
        <title>Genome sequencing of Tanticharoenia sakaeratensis NBRC 103193.</title>
        <authorList>
            <person name="Azuma Y."/>
            <person name="Hadano H."/>
            <person name="Hirakawa H."/>
            <person name="Matsushita K."/>
        </authorList>
    </citation>
    <scope>NUCLEOTIDE SEQUENCE [LARGE SCALE GENOMIC DNA]</scope>
    <source>
        <strain evidence="10 11">NBRC 103193</strain>
    </source>
</reference>
<dbReference type="PANTHER" id="PTHR23429">
    <property type="entry name" value="GLUCOSE-6-PHOSPHATE 1-DEHYDROGENASE G6PD"/>
    <property type="match status" value="1"/>
</dbReference>
<keyword evidence="6 7" id="KW-0119">Carbohydrate metabolism</keyword>
<dbReference type="UniPathway" id="UPA00115">
    <property type="reaction ID" value="UER00408"/>
</dbReference>
<dbReference type="PROSITE" id="PS00069">
    <property type="entry name" value="G6P_DEHYDROGENASE"/>
    <property type="match status" value="1"/>
</dbReference>
<dbReference type="GO" id="GO:0009051">
    <property type="term" value="P:pentose-phosphate shunt, oxidative branch"/>
    <property type="evidence" value="ECO:0007669"/>
    <property type="project" value="TreeGrafter"/>
</dbReference>
<evidence type="ECO:0000256" key="7">
    <source>
        <dbReference type="HAMAP-Rule" id="MF_00966"/>
    </source>
</evidence>
<dbReference type="Pfam" id="PF02781">
    <property type="entry name" value="G6PD_C"/>
    <property type="match status" value="1"/>
</dbReference>
<proteinExistence type="inferred from homology"/>
<evidence type="ECO:0000256" key="2">
    <source>
        <dbReference type="ARBA" id="ARBA00009975"/>
    </source>
</evidence>
<dbReference type="InterPro" id="IPR022675">
    <property type="entry name" value="G6P_DH_C"/>
</dbReference>
<feature type="binding site" evidence="7">
    <location>
        <begin position="111"/>
        <end position="112"/>
    </location>
    <ligand>
        <name>NADP(+)</name>
        <dbReference type="ChEBI" id="CHEBI:58349"/>
    </ligand>
</feature>
<keyword evidence="11" id="KW-1185">Reference proteome</keyword>
<feature type="binding site" evidence="7">
    <location>
        <position position="202"/>
    </location>
    <ligand>
        <name>substrate</name>
    </ligand>
</feature>
<evidence type="ECO:0000256" key="3">
    <source>
        <dbReference type="ARBA" id="ARBA00022526"/>
    </source>
</evidence>
<evidence type="ECO:0000256" key="4">
    <source>
        <dbReference type="ARBA" id="ARBA00022857"/>
    </source>
</evidence>
<dbReference type="Gene3D" id="3.30.360.10">
    <property type="entry name" value="Dihydrodipicolinate Reductase, domain 2"/>
    <property type="match status" value="1"/>
</dbReference>
<protein>
    <recommendedName>
        <fullName evidence="7">Glucose-6-phosphate 1-dehydrogenase</fullName>
        <shortName evidence="7">G6PD</shortName>
        <ecNumber evidence="7">1.1.1.49</ecNumber>
    </recommendedName>
</protein>
<dbReference type="HAMAP" id="MF_00966">
    <property type="entry name" value="G6PD"/>
    <property type="match status" value="1"/>
</dbReference>
<accession>A0A0D6MIM7</accession>
<dbReference type="Proteomes" id="UP000032679">
    <property type="component" value="Unassembled WGS sequence"/>
</dbReference>
<dbReference type="PIRSF" id="PIRSF000110">
    <property type="entry name" value="G6PD"/>
    <property type="match status" value="1"/>
</dbReference>
<feature type="binding site" evidence="7">
    <location>
        <position position="255"/>
    </location>
    <ligand>
        <name>substrate</name>
    </ligand>
</feature>
<feature type="binding site" evidence="7">
    <location>
        <position position="198"/>
    </location>
    <ligand>
        <name>substrate</name>
    </ligand>
</feature>
<feature type="domain" description="Glucose-6-phosphate dehydrogenase C-terminal" evidence="9">
    <location>
        <begin position="209"/>
        <end position="499"/>
    </location>
</feature>
<dbReference type="OrthoDB" id="9802739at2"/>
<dbReference type="SUPFAM" id="SSF55347">
    <property type="entry name" value="Glyceraldehyde-3-phosphate dehydrogenase-like, C-terminal domain"/>
    <property type="match status" value="1"/>
</dbReference>
<dbReference type="AlphaFoldDB" id="A0A0D6MIM7"/>
<comment type="caution">
    <text evidence="10">The sequence shown here is derived from an EMBL/GenBank/DDBJ whole genome shotgun (WGS) entry which is preliminary data.</text>
</comment>
<evidence type="ECO:0000259" key="8">
    <source>
        <dbReference type="Pfam" id="PF00479"/>
    </source>
</evidence>
<comment type="similarity">
    <text evidence="2 7">Belongs to the glucose-6-phosphate dehydrogenase family.</text>
</comment>
<dbReference type="EMBL" id="BALE01000009">
    <property type="protein sequence ID" value="GAN53300.1"/>
    <property type="molecule type" value="Genomic_DNA"/>
</dbReference>
<dbReference type="Gene3D" id="3.40.50.720">
    <property type="entry name" value="NAD(P)-binding Rossmann-like Domain"/>
    <property type="match status" value="1"/>
</dbReference>
<dbReference type="InterPro" id="IPR036291">
    <property type="entry name" value="NAD(P)-bd_dom_sf"/>
</dbReference>
<dbReference type="GO" id="GO:0005829">
    <property type="term" value="C:cytosol"/>
    <property type="evidence" value="ECO:0007669"/>
    <property type="project" value="TreeGrafter"/>
</dbReference>
<keyword evidence="4 7" id="KW-0521">NADP</keyword>
<dbReference type="InterPro" id="IPR001282">
    <property type="entry name" value="G6P_DH"/>
</dbReference>
<comment type="caution">
    <text evidence="7">Lacks conserved residue(s) required for the propagation of feature annotation.</text>
</comment>
<keyword evidence="3 7" id="KW-0313">Glucose metabolism</keyword>
<dbReference type="RefSeq" id="WP_048847106.1">
    <property type="nucleotide sequence ID" value="NZ_BALE01000009.1"/>
</dbReference>
<name>A0A0D6MIM7_9PROT</name>
<gene>
    <name evidence="7" type="primary">zwf</name>
    <name evidence="10" type="ORF">Tasa_009_095</name>
</gene>
<evidence type="ECO:0000313" key="11">
    <source>
        <dbReference type="Proteomes" id="UP000032679"/>
    </source>
</evidence>
<comment type="catalytic activity">
    <reaction evidence="7">
        <text>D-glucose 6-phosphate + NADP(+) = 6-phospho-D-glucono-1,5-lactone + NADPH + H(+)</text>
        <dbReference type="Rhea" id="RHEA:15841"/>
        <dbReference type="ChEBI" id="CHEBI:15378"/>
        <dbReference type="ChEBI" id="CHEBI:57783"/>
        <dbReference type="ChEBI" id="CHEBI:57955"/>
        <dbReference type="ChEBI" id="CHEBI:58349"/>
        <dbReference type="ChEBI" id="CHEBI:61548"/>
        <dbReference type="EC" id="1.1.1.49"/>
    </reaction>
</comment>
<dbReference type="Pfam" id="PF00479">
    <property type="entry name" value="G6PD_N"/>
    <property type="match status" value="1"/>
</dbReference>
<dbReference type="EC" id="1.1.1.49" evidence="7"/>
<evidence type="ECO:0000256" key="1">
    <source>
        <dbReference type="ARBA" id="ARBA00004937"/>
    </source>
</evidence>
<keyword evidence="5 7" id="KW-0560">Oxidoreductase</keyword>
<evidence type="ECO:0000259" key="9">
    <source>
        <dbReference type="Pfam" id="PF02781"/>
    </source>
</evidence>
<feature type="binding site" evidence="7">
    <location>
        <position position="236"/>
    </location>
    <ligand>
        <name>substrate</name>
    </ligand>
</feature>
<dbReference type="NCBIfam" id="TIGR00871">
    <property type="entry name" value="zwf"/>
    <property type="match status" value="1"/>
</dbReference>
<feature type="binding site" evidence="7">
    <location>
        <position position="168"/>
    </location>
    <ligand>
        <name>NADP(+)</name>
        <dbReference type="ChEBI" id="CHEBI:58349"/>
    </ligand>
</feature>
<sequence>MATNTDDTPRALRERKPPAPCTMVIFGAGGDLTKRLLVPSLYNMAAAGALPAEFRLVGVDLQERTAEEWTANLRTTIESFAEDKTAEASLGDIRDDTWLRLTRSALFHAGDFTKSELFDGLISKVGDGNVIFYLAVAARFFGGIVDELGRAGMLRETPDRYRRVIIEKPFGHDLESARALDETILASADENQIFRIDHFLGKETVQSIMAVRFANGMFEPVWRREYIDHVQITAAETIGVEARAGFYDHTGALRDMVPNHLFNLLCMVAMESPNSLGADAVRLEKTKLLQAIRRIPVENCVMGQYGAGTLDGQALPGYLDEPGVAADSRTETYVAMKVEIENWRWGGVPFYLRTGKRMHARETEIAIVFRPAPFRMFADEDIDASQQRNVVRLMIDPEHGIRTEFVAKKPGPQITLAPVHSTFLYRDFFGEAANVGYETLIYDCMIGDPMLFQRADAIEACWSAVENLLNGAVQAKSYAAGSQGPDEADALLERDGRSWLPLGTLVREAGHE</sequence>
<dbReference type="PANTHER" id="PTHR23429:SF0">
    <property type="entry name" value="GLUCOSE-6-PHOSPHATE 1-DEHYDROGENASE"/>
    <property type="match status" value="1"/>
</dbReference>
<dbReference type="PRINTS" id="PR00079">
    <property type="entry name" value="G6PDHDRGNASE"/>
</dbReference>
<feature type="active site" description="Proton acceptor" evidence="7">
    <location>
        <position position="260"/>
    </location>
</feature>
<dbReference type="GO" id="GO:0050661">
    <property type="term" value="F:NADP binding"/>
    <property type="evidence" value="ECO:0007669"/>
    <property type="project" value="UniProtKB-UniRule"/>
</dbReference>
<dbReference type="STRING" id="1231623.Tasa_009_095"/>
<comment type="function">
    <text evidence="7">Catalyzes the oxidation of glucose 6-phosphate to 6-phosphogluconolactone.</text>
</comment>
<dbReference type="GO" id="GO:0006006">
    <property type="term" value="P:glucose metabolic process"/>
    <property type="evidence" value="ECO:0007669"/>
    <property type="project" value="UniProtKB-KW"/>
</dbReference>
<evidence type="ECO:0000313" key="10">
    <source>
        <dbReference type="EMBL" id="GAN53300.1"/>
    </source>
</evidence>
<dbReference type="SUPFAM" id="SSF51735">
    <property type="entry name" value="NAD(P)-binding Rossmann-fold domains"/>
    <property type="match status" value="1"/>
</dbReference>
<dbReference type="InterPro" id="IPR019796">
    <property type="entry name" value="G6P_DH_AS"/>
</dbReference>
<evidence type="ECO:0000256" key="6">
    <source>
        <dbReference type="ARBA" id="ARBA00023277"/>
    </source>
</evidence>
<comment type="pathway">
    <text evidence="1 7">Carbohydrate degradation; pentose phosphate pathway; D-ribulose 5-phosphate from D-glucose 6-phosphate (oxidative stage): step 1/3.</text>
</comment>
<feature type="binding site" evidence="7">
    <location>
        <position position="356"/>
    </location>
    <ligand>
        <name>substrate</name>
    </ligand>
</feature>
<dbReference type="InterPro" id="IPR022674">
    <property type="entry name" value="G6P_DH_NAD-bd"/>
</dbReference>